<dbReference type="EMBL" id="JAHBCL010000009">
    <property type="protein sequence ID" value="MBS7526336.1"/>
    <property type="molecule type" value="Genomic_DNA"/>
</dbReference>
<sequence length="184" mass="21394">MNKTKSNILMAAIEVVSKKGYHPATMDEIAKEANVAKGTLYYYFESKESIFNDMIDSGISMIREEILEKIKVTEDSMQQLRIITRAILTLVFERRNLFKIIISQLWGEDIRQIELRKKMNEVMDFIEAYIINCVEDGYFEAANTRLKAFNYFGAMMTTAVYYLNLEEPIDHASETMIEEILSQL</sequence>
<keyword evidence="1 2" id="KW-0238">DNA-binding</keyword>
<proteinExistence type="predicted"/>
<accession>A0ABS5PP23</accession>
<dbReference type="Gene3D" id="1.10.357.10">
    <property type="entry name" value="Tetracycline Repressor, domain 2"/>
    <property type="match status" value="1"/>
</dbReference>
<feature type="domain" description="HTH tetR-type" evidence="3">
    <location>
        <begin position="2"/>
        <end position="62"/>
    </location>
</feature>
<dbReference type="PROSITE" id="PS50977">
    <property type="entry name" value="HTH_TETR_2"/>
    <property type="match status" value="1"/>
</dbReference>
<dbReference type="PROSITE" id="PS01081">
    <property type="entry name" value="HTH_TETR_1"/>
    <property type="match status" value="1"/>
</dbReference>
<dbReference type="Pfam" id="PF00440">
    <property type="entry name" value="TetR_N"/>
    <property type="match status" value="1"/>
</dbReference>
<dbReference type="InterPro" id="IPR009057">
    <property type="entry name" value="Homeodomain-like_sf"/>
</dbReference>
<name>A0ABS5PP23_9FIRM</name>
<feature type="DNA-binding region" description="H-T-H motif" evidence="2">
    <location>
        <begin position="25"/>
        <end position="44"/>
    </location>
</feature>
<gene>
    <name evidence="4" type="ORF">KHM83_06575</name>
</gene>
<dbReference type="InterPro" id="IPR001647">
    <property type="entry name" value="HTH_TetR"/>
</dbReference>
<evidence type="ECO:0000313" key="4">
    <source>
        <dbReference type="EMBL" id="MBS7526336.1"/>
    </source>
</evidence>
<dbReference type="Gene3D" id="1.10.10.60">
    <property type="entry name" value="Homeodomain-like"/>
    <property type="match status" value="1"/>
</dbReference>
<protein>
    <submittedName>
        <fullName evidence="4">TetR/AcrR family transcriptional regulator</fullName>
    </submittedName>
</protein>
<dbReference type="Proteomes" id="UP000746471">
    <property type="component" value="Unassembled WGS sequence"/>
</dbReference>
<keyword evidence="5" id="KW-1185">Reference proteome</keyword>
<dbReference type="SUPFAM" id="SSF48498">
    <property type="entry name" value="Tetracyclin repressor-like, C-terminal domain"/>
    <property type="match status" value="1"/>
</dbReference>
<reference evidence="4 5" key="1">
    <citation type="submission" date="2021-05" db="EMBL/GenBank/DDBJ databases">
        <title>Fusibacter ferrireducens sp. nov., an anaerobic, sulfur- and Fe-reducing bacterium isolated from the mangrove sediment.</title>
        <authorList>
            <person name="Qiu D."/>
        </authorList>
    </citation>
    <scope>NUCLEOTIDE SEQUENCE [LARGE SCALE GENOMIC DNA]</scope>
    <source>
        <strain evidence="4 5">DSM 12116</strain>
    </source>
</reference>
<dbReference type="RefSeq" id="WP_213236166.1">
    <property type="nucleotide sequence ID" value="NZ_JAHBCL010000009.1"/>
</dbReference>
<evidence type="ECO:0000313" key="5">
    <source>
        <dbReference type="Proteomes" id="UP000746471"/>
    </source>
</evidence>
<evidence type="ECO:0000259" key="3">
    <source>
        <dbReference type="PROSITE" id="PS50977"/>
    </source>
</evidence>
<evidence type="ECO:0000256" key="1">
    <source>
        <dbReference type="ARBA" id="ARBA00023125"/>
    </source>
</evidence>
<organism evidence="4 5">
    <name type="scientific">Fusibacter paucivorans</name>
    <dbReference type="NCBI Taxonomy" id="76009"/>
    <lineage>
        <taxon>Bacteria</taxon>
        <taxon>Bacillati</taxon>
        <taxon>Bacillota</taxon>
        <taxon>Clostridia</taxon>
        <taxon>Eubacteriales</taxon>
        <taxon>Eubacteriales Family XII. Incertae Sedis</taxon>
        <taxon>Fusibacter</taxon>
    </lineage>
</organism>
<evidence type="ECO:0000256" key="2">
    <source>
        <dbReference type="PROSITE-ProRule" id="PRU00335"/>
    </source>
</evidence>
<dbReference type="PANTHER" id="PTHR43479:SF11">
    <property type="entry name" value="ACREF_ENVCD OPERON REPRESSOR-RELATED"/>
    <property type="match status" value="1"/>
</dbReference>
<comment type="caution">
    <text evidence="4">The sequence shown here is derived from an EMBL/GenBank/DDBJ whole genome shotgun (WGS) entry which is preliminary data.</text>
</comment>
<dbReference type="InterPro" id="IPR023772">
    <property type="entry name" value="DNA-bd_HTH_TetR-type_CS"/>
</dbReference>
<dbReference type="InterPro" id="IPR036271">
    <property type="entry name" value="Tet_transcr_reg_TetR-rel_C_sf"/>
</dbReference>
<dbReference type="SUPFAM" id="SSF46689">
    <property type="entry name" value="Homeodomain-like"/>
    <property type="match status" value="1"/>
</dbReference>
<dbReference type="PANTHER" id="PTHR43479">
    <property type="entry name" value="ACREF/ENVCD OPERON REPRESSOR-RELATED"/>
    <property type="match status" value="1"/>
</dbReference>
<dbReference type="PRINTS" id="PR00455">
    <property type="entry name" value="HTHTETR"/>
</dbReference>
<dbReference type="InterPro" id="IPR050624">
    <property type="entry name" value="HTH-type_Tx_Regulator"/>
</dbReference>